<sequence>LGEEARRRQGQQHHVGEVGLPQQLQVGQGHRVLRLHLQGLQRRPLREVQARPLRWRAGVLLRGGLPRHPRLLPVSQLAVQLATGGGRNSRRLPRLLPPDGEDQLGGEVPCPPSSQSPVSCLASSAPVLPSSIDFPPSPSIMYSLIPQFPTC</sequence>
<organism evidence="2 3">
    <name type="scientific">Pristionchus mayeri</name>
    <dbReference type="NCBI Taxonomy" id="1317129"/>
    <lineage>
        <taxon>Eukaryota</taxon>
        <taxon>Metazoa</taxon>
        <taxon>Ecdysozoa</taxon>
        <taxon>Nematoda</taxon>
        <taxon>Chromadorea</taxon>
        <taxon>Rhabditida</taxon>
        <taxon>Rhabditina</taxon>
        <taxon>Diplogasteromorpha</taxon>
        <taxon>Diplogasteroidea</taxon>
        <taxon>Neodiplogasteridae</taxon>
        <taxon>Pristionchus</taxon>
    </lineage>
</organism>
<gene>
    <name evidence="2" type="ORF">PMAYCL1PPCAC_21506</name>
</gene>
<feature type="non-terminal residue" evidence="2">
    <location>
        <position position="1"/>
    </location>
</feature>
<evidence type="ECO:0000256" key="1">
    <source>
        <dbReference type="SAM" id="MobiDB-lite"/>
    </source>
</evidence>
<dbReference type="Proteomes" id="UP001328107">
    <property type="component" value="Unassembled WGS sequence"/>
</dbReference>
<reference evidence="3" key="1">
    <citation type="submission" date="2022-10" db="EMBL/GenBank/DDBJ databases">
        <title>Genome assembly of Pristionchus species.</title>
        <authorList>
            <person name="Yoshida K."/>
            <person name="Sommer R.J."/>
        </authorList>
    </citation>
    <scope>NUCLEOTIDE SEQUENCE [LARGE SCALE GENOMIC DNA]</scope>
    <source>
        <strain evidence="3">RS5460</strain>
    </source>
</reference>
<accession>A0AAN5CVA8</accession>
<dbReference type="EMBL" id="BTRK01000005">
    <property type="protein sequence ID" value="GMR51311.1"/>
    <property type="molecule type" value="Genomic_DNA"/>
</dbReference>
<feature type="region of interest" description="Disordered" evidence="1">
    <location>
        <begin position="85"/>
        <end position="116"/>
    </location>
</feature>
<dbReference type="AlphaFoldDB" id="A0AAN5CVA8"/>
<name>A0AAN5CVA8_9BILA</name>
<proteinExistence type="predicted"/>
<evidence type="ECO:0000313" key="3">
    <source>
        <dbReference type="Proteomes" id="UP001328107"/>
    </source>
</evidence>
<evidence type="ECO:0000313" key="2">
    <source>
        <dbReference type="EMBL" id="GMR51311.1"/>
    </source>
</evidence>
<keyword evidence="3" id="KW-1185">Reference proteome</keyword>
<comment type="caution">
    <text evidence="2">The sequence shown here is derived from an EMBL/GenBank/DDBJ whole genome shotgun (WGS) entry which is preliminary data.</text>
</comment>
<protein>
    <submittedName>
        <fullName evidence="2">Uncharacterized protein</fullName>
    </submittedName>
</protein>